<dbReference type="NCBIfam" id="TIGR00229">
    <property type="entry name" value="sensory_box"/>
    <property type="match status" value="1"/>
</dbReference>
<dbReference type="GO" id="GO:0000155">
    <property type="term" value="F:phosphorelay sensor kinase activity"/>
    <property type="evidence" value="ECO:0007669"/>
    <property type="project" value="InterPro"/>
</dbReference>
<dbReference type="PROSITE" id="PS50112">
    <property type="entry name" value="PAS"/>
    <property type="match status" value="1"/>
</dbReference>
<accession>A5G3J1</accession>
<keyword evidence="7" id="KW-0418">Kinase</keyword>
<gene>
    <name evidence="7" type="ordered locus">Gura_2172</name>
</gene>
<dbReference type="InterPro" id="IPR036890">
    <property type="entry name" value="HATPase_C_sf"/>
</dbReference>
<evidence type="ECO:0000259" key="5">
    <source>
        <dbReference type="PROSITE" id="PS50109"/>
    </source>
</evidence>
<dbReference type="Gene3D" id="1.10.287.130">
    <property type="match status" value="1"/>
</dbReference>
<feature type="domain" description="PAS" evidence="6">
    <location>
        <begin position="24"/>
        <end position="67"/>
    </location>
</feature>
<dbReference type="PANTHER" id="PTHR43065">
    <property type="entry name" value="SENSOR HISTIDINE KINASE"/>
    <property type="match status" value="1"/>
</dbReference>
<dbReference type="SUPFAM" id="SSF55874">
    <property type="entry name" value="ATPase domain of HSP90 chaperone/DNA topoisomerase II/histidine kinase"/>
    <property type="match status" value="1"/>
</dbReference>
<evidence type="ECO:0000256" key="4">
    <source>
        <dbReference type="SAM" id="Coils"/>
    </source>
</evidence>
<feature type="coiled-coil region" evidence="4">
    <location>
        <begin position="7"/>
        <end position="34"/>
    </location>
</feature>
<feature type="domain" description="Histidine kinase" evidence="5">
    <location>
        <begin position="168"/>
        <end position="406"/>
    </location>
</feature>
<sequence>MMSRFNLKTKITERKQMEEKLRESEERFHQIFEQNEDAIVLFKRETFELIDANPAAEALYGYSRDDLQRLGPWSFIEPGDYQLFVQAVPRQESVKNFIIDRLTCIRKDGAKFTVALRGKIIRLRDVEVVYCSNRDITEKLRMEEAMRTSHARLIHANKMTSLGMLVSGIAHEINNPNNFISFNSALLAEAWNDATPILSEYYQEHGEFTLGGLPFSEMLEAAPKLFLGLSEGSRRINAIVNNLKDFAREDTNSVHGSIDINRLIQDAFSILSHHIHKFTDNFKLSLAEKLPPAKGNAQQIEQVIINLIMNSLQALPDKSAGVRVGTAFEDGSGCLIITVRDEGKGMNKKVLERAIEPFFTTRLEQGGTGLGLSISASILKEHNGSLEFESAPGRGTTATVKLPLAL</sequence>
<dbReference type="Gene3D" id="3.30.565.10">
    <property type="entry name" value="Histidine kinase-like ATPase, C-terminal domain"/>
    <property type="match status" value="1"/>
</dbReference>
<evidence type="ECO:0000256" key="3">
    <source>
        <dbReference type="ARBA" id="ARBA00022553"/>
    </source>
</evidence>
<dbReference type="EMBL" id="CP000698">
    <property type="protein sequence ID" value="ABQ26359.1"/>
    <property type="molecule type" value="Genomic_DNA"/>
</dbReference>
<dbReference type="HOGENOM" id="CLU_000445_114_39_7"/>
<evidence type="ECO:0000313" key="7">
    <source>
        <dbReference type="EMBL" id="ABQ26359.1"/>
    </source>
</evidence>
<evidence type="ECO:0000259" key="6">
    <source>
        <dbReference type="PROSITE" id="PS50112"/>
    </source>
</evidence>
<dbReference type="InterPro" id="IPR000014">
    <property type="entry name" value="PAS"/>
</dbReference>
<dbReference type="InterPro" id="IPR003661">
    <property type="entry name" value="HisK_dim/P_dom"/>
</dbReference>
<dbReference type="InterPro" id="IPR005467">
    <property type="entry name" value="His_kinase_dom"/>
</dbReference>
<evidence type="ECO:0000256" key="1">
    <source>
        <dbReference type="ARBA" id="ARBA00000085"/>
    </source>
</evidence>
<dbReference type="InterPro" id="IPR003594">
    <property type="entry name" value="HATPase_dom"/>
</dbReference>
<proteinExistence type="predicted"/>
<dbReference type="Pfam" id="PF13426">
    <property type="entry name" value="PAS_9"/>
    <property type="match status" value="1"/>
</dbReference>
<organism evidence="7 8">
    <name type="scientific">Geotalea uraniireducens (strain Rf4)</name>
    <name type="common">Geobacter uraniireducens</name>
    <dbReference type="NCBI Taxonomy" id="351605"/>
    <lineage>
        <taxon>Bacteria</taxon>
        <taxon>Pseudomonadati</taxon>
        <taxon>Thermodesulfobacteriota</taxon>
        <taxon>Desulfuromonadia</taxon>
        <taxon>Geobacterales</taxon>
        <taxon>Geobacteraceae</taxon>
        <taxon>Geotalea</taxon>
    </lineage>
</organism>
<dbReference type="Gene3D" id="3.30.450.20">
    <property type="entry name" value="PAS domain"/>
    <property type="match status" value="1"/>
</dbReference>
<keyword evidence="3" id="KW-0597">Phosphoprotein</keyword>
<dbReference type="KEGG" id="gur:Gura_2172"/>
<dbReference type="InterPro" id="IPR036097">
    <property type="entry name" value="HisK_dim/P_sf"/>
</dbReference>
<evidence type="ECO:0000256" key="2">
    <source>
        <dbReference type="ARBA" id="ARBA00012438"/>
    </source>
</evidence>
<dbReference type="InterPro" id="IPR035965">
    <property type="entry name" value="PAS-like_dom_sf"/>
</dbReference>
<dbReference type="PROSITE" id="PS50109">
    <property type="entry name" value="HIS_KIN"/>
    <property type="match status" value="1"/>
</dbReference>
<keyword evidence="8" id="KW-1185">Reference proteome</keyword>
<dbReference type="SMART" id="SM00387">
    <property type="entry name" value="HATPase_c"/>
    <property type="match status" value="1"/>
</dbReference>
<reference evidence="7 8" key="1">
    <citation type="submission" date="2007-05" db="EMBL/GenBank/DDBJ databases">
        <title>Complete sequence of Geobacter uraniireducens Rf4.</title>
        <authorList>
            <consortium name="US DOE Joint Genome Institute"/>
            <person name="Copeland A."/>
            <person name="Lucas S."/>
            <person name="Lapidus A."/>
            <person name="Barry K."/>
            <person name="Detter J.C."/>
            <person name="Glavina del Rio T."/>
            <person name="Hammon N."/>
            <person name="Israni S."/>
            <person name="Dalin E."/>
            <person name="Tice H."/>
            <person name="Pitluck S."/>
            <person name="Chertkov O."/>
            <person name="Brettin T."/>
            <person name="Bruce D."/>
            <person name="Han C."/>
            <person name="Schmutz J."/>
            <person name="Larimer F."/>
            <person name="Land M."/>
            <person name="Hauser L."/>
            <person name="Kyrpides N."/>
            <person name="Mikhailova N."/>
            <person name="Shelobolina E."/>
            <person name="Aklujkar M."/>
            <person name="Lovley D."/>
            <person name="Richardson P."/>
        </authorList>
    </citation>
    <scope>NUCLEOTIDE SEQUENCE [LARGE SCALE GENOMIC DNA]</scope>
    <source>
        <strain evidence="7 8">Rf4</strain>
    </source>
</reference>
<keyword evidence="7" id="KW-0808">Transferase</keyword>
<dbReference type="PRINTS" id="PR00344">
    <property type="entry name" value="BCTRLSENSOR"/>
</dbReference>
<dbReference type="SMART" id="SM00091">
    <property type="entry name" value="PAS"/>
    <property type="match status" value="1"/>
</dbReference>
<dbReference type="Proteomes" id="UP000006695">
    <property type="component" value="Chromosome"/>
</dbReference>
<dbReference type="SUPFAM" id="SSF55785">
    <property type="entry name" value="PYP-like sensor domain (PAS domain)"/>
    <property type="match status" value="1"/>
</dbReference>
<protein>
    <recommendedName>
        <fullName evidence="2">histidine kinase</fullName>
        <ecNumber evidence="2">2.7.13.3</ecNumber>
    </recommendedName>
</protein>
<dbReference type="EC" id="2.7.13.3" evidence="2"/>
<dbReference type="AlphaFoldDB" id="A5G3J1"/>
<name>A5G3J1_GEOUR</name>
<evidence type="ECO:0000313" key="8">
    <source>
        <dbReference type="Proteomes" id="UP000006695"/>
    </source>
</evidence>
<dbReference type="PANTHER" id="PTHR43065:SF42">
    <property type="entry name" value="TWO-COMPONENT SENSOR PPRA"/>
    <property type="match status" value="1"/>
</dbReference>
<keyword evidence="4" id="KW-0175">Coiled coil</keyword>
<dbReference type="CDD" id="cd00082">
    <property type="entry name" value="HisKA"/>
    <property type="match status" value="1"/>
</dbReference>
<dbReference type="SUPFAM" id="SSF47384">
    <property type="entry name" value="Homodimeric domain of signal transducing histidine kinase"/>
    <property type="match status" value="1"/>
</dbReference>
<dbReference type="Pfam" id="PF02518">
    <property type="entry name" value="HATPase_c"/>
    <property type="match status" value="1"/>
</dbReference>
<dbReference type="STRING" id="351605.Gura_2172"/>
<dbReference type="CDD" id="cd00130">
    <property type="entry name" value="PAS"/>
    <property type="match status" value="1"/>
</dbReference>
<dbReference type="InterPro" id="IPR004358">
    <property type="entry name" value="Sig_transdc_His_kin-like_C"/>
</dbReference>
<comment type="catalytic activity">
    <reaction evidence="1">
        <text>ATP + protein L-histidine = ADP + protein N-phospho-L-histidine.</text>
        <dbReference type="EC" id="2.7.13.3"/>
    </reaction>
</comment>